<reference evidence="6 7" key="1">
    <citation type="submission" date="2018-08" db="EMBL/GenBank/DDBJ databases">
        <title>Genomic Encyclopedia of Archaeal and Bacterial Type Strains, Phase II (KMG-II): from individual species to whole genera.</title>
        <authorList>
            <person name="Goeker M."/>
        </authorList>
    </citation>
    <scope>NUCLEOTIDE SEQUENCE [LARGE SCALE GENOMIC DNA]</scope>
    <source>
        <strain evidence="6 7">DSM 45791</strain>
    </source>
</reference>
<dbReference type="EMBL" id="QUNO01000016">
    <property type="protein sequence ID" value="REH36370.1"/>
    <property type="molecule type" value="Genomic_DNA"/>
</dbReference>
<dbReference type="Pfam" id="PF02746">
    <property type="entry name" value="MR_MLE_N"/>
    <property type="match status" value="1"/>
</dbReference>
<dbReference type="PANTHER" id="PTHR13794:SF58">
    <property type="entry name" value="MITOCHONDRIAL ENOLASE SUPERFAMILY MEMBER 1"/>
    <property type="match status" value="1"/>
</dbReference>
<evidence type="ECO:0000259" key="4">
    <source>
        <dbReference type="Pfam" id="PF02746"/>
    </source>
</evidence>
<accession>A0A3E0H2W7</accession>
<evidence type="ECO:0000256" key="1">
    <source>
        <dbReference type="ARBA" id="ARBA00001946"/>
    </source>
</evidence>
<dbReference type="Gene3D" id="3.20.20.120">
    <property type="entry name" value="Enolase-like C-terminal domain"/>
    <property type="match status" value="1"/>
</dbReference>
<organism evidence="6 7">
    <name type="scientific">Kutzneria buriramensis</name>
    <dbReference type="NCBI Taxonomy" id="1045776"/>
    <lineage>
        <taxon>Bacteria</taxon>
        <taxon>Bacillati</taxon>
        <taxon>Actinomycetota</taxon>
        <taxon>Actinomycetes</taxon>
        <taxon>Pseudonocardiales</taxon>
        <taxon>Pseudonocardiaceae</taxon>
        <taxon>Kutzneria</taxon>
    </lineage>
</organism>
<dbReference type="RefSeq" id="WP_211353426.1">
    <property type="nucleotide sequence ID" value="NZ_CP144375.1"/>
</dbReference>
<gene>
    <name evidence="6" type="ORF">BCF44_116240</name>
</gene>
<dbReference type="InterPro" id="IPR046945">
    <property type="entry name" value="RHMD-like"/>
</dbReference>
<evidence type="ECO:0000256" key="2">
    <source>
        <dbReference type="ARBA" id="ARBA00022723"/>
    </source>
</evidence>
<dbReference type="GO" id="GO:0016836">
    <property type="term" value="F:hydro-lyase activity"/>
    <property type="evidence" value="ECO:0007669"/>
    <property type="project" value="TreeGrafter"/>
</dbReference>
<sequence length="370" mass="40053">MATVRKAEAFLVDIEVEQVRTDAVQAFLSQETVFVELTTDDGAVGVGYTYTIGTGGTAVLALLRDHLLLSLVGADATGIEAVWHDLFASTRATTVGAITSLALAAVDTALWDLRCLRAGEPLWRVAGGFRSRFPLYDAETGWLHLDTDQLVAGALGARDEGWRGVKVKIGKPSGAGGGRRLAGHRAVHLAGEPNPGRRPAGVADLPYTMDVAIIRAVFIRCLDAPQLAGIDDGWLQEWSADLPKHDPKHRRLSQLVTVYPLGQIDAEATPELLEAAAKLMDRRGHGAMGWSWAWKIALRARLGDGETVRSRFWRRTGRWVTTGTSTPRATTGSGAVGCRTCSARTRRSRSTATMASWPASRRFWCRATTV</sequence>
<evidence type="ECO:0000313" key="7">
    <source>
        <dbReference type="Proteomes" id="UP000256269"/>
    </source>
</evidence>
<dbReference type="InterPro" id="IPR008928">
    <property type="entry name" value="6-hairpin_glycosidase_sf"/>
</dbReference>
<name>A0A3E0H2W7_9PSEU</name>
<dbReference type="Pfam" id="PF22124">
    <property type="entry name" value="Glyco_hydro_95_cat"/>
    <property type="match status" value="1"/>
</dbReference>
<dbReference type="InterPro" id="IPR012341">
    <property type="entry name" value="6hp_glycosidase-like_sf"/>
</dbReference>
<comment type="caution">
    <text evidence="6">The sequence shown here is derived from an EMBL/GenBank/DDBJ whole genome shotgun (WGS) entry which is preliminary data.</text>
</comment>
<dbReference type="GO" id="GO:0000287">
    <property type="term" value="F:magnesium ion binding"/>
    <property type="evidence" value="ECO:0007669"/>
    <property type="project" value="TreeGrafter"/>
</dbReference>
<feature type="domain" description="Glycosyl hydrolase family 95 catalytic" evidence="5">
    <location>
        <begin position="231"/>
        <end position="309"/>
    </location>
</feature>
<keyword evidence="3" id="KW-0460">Magnesium</keyword>
<dbReference type="Gene3D" id="1.50.10.10">
    <property type="match status" value="1"/>
</dbReference>
<feature type="domain" description="Mandelate racemase/muconate lactonizing enzyme N-terminal" evidence="4">
    <location>
        <begin position="23"/>
        <end position="125"/>
    </location>
</feature>
<dbReference type="SUPFAM" id="SSF51604">
    <property type="entry name" value="Enolase C-terminal domain-like"/>
    <property type="match status" value="1"/>
</dbReference>
<dbReference type="AlphaFoldDB" id="A0A3E0H2W7"/>
<dbReference type="InterPro" id="IPR054363">
    <property type="entry name" value="GH95_cat"/>
</dbReference>
<proteinExistence type="predicted"/>
<dbReference type="GO" id="GO:0016052">
    <property type="term" value="P:carbohydrate catabolic process"/>
    <property type="evidence" value="ECO:0007669"/>
    <property type="project" value="TreeGrafter"/>
</dbReference>
<dbReference type="Proteomes" id="UP000256269">
    <property type="component" value="Unassembled WGS sequence"/>
</dbReference>
<dbReference type="SUPFAM" id="SSF48208">
    <property type="entry name" value="Six-hairpin glycosidases"/>
    <property type="match status" value="1"/>
</dbReference>
<dbReference type="SUPFAM" id="SSF54826">
    <property type="entry name" value="Enolase N-terminal domain-like"/>
    <property type="match status" value="1"/>
</dbReference>
<evidence type="ECO:0000256" key="3">
    <source>
        <dbReference type="ARBA" id="ARBA00022842"/>
    </source>
</evidence>
<evidence type="ECO:0000259" key="5">
    <source>
        <dbReference type="Pfam" id="PF22124"/>
    </source>
</evidence>
<dbReference type="Gene3D" id="3.30.390.10">
    <property type="entry name" value="Enolase-like, N-terminal domain"/>
    <property type="match status" value="1"/>
</dbReference>
<evidence type="ECO:0000313" key="6">
    <source>
        <dbReference type="EMBL" id="REH36370.1"/>
    </source>
</evidence>
<dbReference type="InterPro" id="IPR013341">
    <property type="entry name" value="Mandelate_racemase_N_dom"/>
</dbReference>
<keyword evidence="7" id="KW-1185">Reference proteome</keyword>
<dbReference type="InterPro" id="IPR029017">
    <property type="entry name" value="Enolase-like_N"/>
</dbReference>
<dbReference type="InterPro" id="IPR036849">
    <property type="entry name" value="Enolase-like_C_sf"/>
</dbReference>
<comment type="cofactor">
    <cofactor evidence="1">
        <name>Mg(2+)</name>
        <dbReference type="ChEBI" id="CHEBI:18420"/>
    </cofactor>
</comment>
<dbReference type="PANTHER" id="PTHR13794">
    <property type="entry name" value="ENOLASE SUPERFAMILY, MANDELATE RACEMASE"/>
    <property type="match status" value="1"/>
</dbReference>
<keyword evidence="2" id="KW-0479">Metal-binding</keyword>
<protein>
    <submittedName>
        <fullName evidence="6">Mandelate racemase/muconate lactonizing enzyme-like protein</fullName>
    </submittedName>
</protein>